<dbReference type="OrthoDB" id="3831208at2"/>
<reference evidence="3 4" key="2">
    <citation type="journal article" date="2010" name="Stand. Genomic Sci.">
        <title>Complete genome sequence of Kribbella flavida type strain (IFO 14399).</title>
        <authorList>
            <person name="Pukall R."/>
            <person name="Lapidus A."/>
            <person name="Glavina Del Rio T."/>
            <person name="Copeland A."/>
            <person name="Tice H."/>
            <person name="Cheng J.-F."/>
            <person name="Lucas S."/>
            <person name="Chen F."/>
            <person name="Nolan M."/>
            <person name="LaButti K."/>
            <person name="Pati A."/>
            <person name="Ivanova N."/>
            <person name="Mavrommatis K."/>
            <person name="Mikhailova N."/>
            <person name="Pitluck S."/>
            <person name="Bruce D."/>
            <person name="Goodwin L."/>
            <person name="Land M."/>
            <person name="Hauser L."/>
            <person name="Chang Y.-J."/>
            <person name="Jeffries C.D."/>
            <person name="Chen A."/>
            <person name="Palaniappan K."/>
            <person name="Chain P."/>
            <person name="Rohde M."/>
            <person name="Goeker M."/>
            <person name="Bristow J."/>
            <person name="Eisen J.A."/>
            <person name="Markowitz V."/>
            <person name="Hugenholtz P."/>
            <person name="Kyrpides N.C."/>
            <person name="Klenk H.-P."/>
            <person name="Brettin T."/>
        </authorList>
    </citation>
    <scope>NUCLEOTIDE SEQUENCE [LARGE SCALE GENOMIC DNA]</scope>
    <source>
        <strain evidence="4">DSM 17836 / JCM 10339 / NBRC 14399</strain>
    </source>
</reference>
<keyword evidence="2" id="KW-0472">Membrane</keyword>
<protein>
    <submittedName>
        <fullName evidence="3">Uncharacterized protein</fullName>
    </submittedName>
</protein>
<name>D2Q149_KRIFD</name>
<keyword evidence="4" id="KW-1185">Reference proteome</keyword>
<feature type="compositionally biased region" description="Pro residues" evidence="1">
    <location>
        <begin position="27"/>
        <end position="43"/>
    </location>
</feature>
<dbReference type="STRING" id="479435.Kfla_6758"/>
<sequence length="272" mass="27070">MSDQPGGPAAPHDPDEQNPKTGGAAEPTPPTDPSAPQPRPDGPPASQLRPTDGPATADGRPGPYPGMFGGGVQGGPGNGPDQPGPYRGAFGQPGGGPGAFGQGGAPTGYGPGAPGGYGAPGYGPPQGGFNQPGGNWAPQPGPYGYQPAPAGPPKQVTIASAISFGLGGLCLLLGLFMLTSAGEQIAETLMGDPGAKGVVLGLILACAAAYILPAIFVRKRRPWARIMLIVVAAFGITGGITALPGSILGLALHVALLVMMLQQPTKLWFSHR</sequence>
<dbReference type="KEGG" id="kfl:Kfla_6758"/>
<feature type="compositionally biased region" description="Gly residues" evidence="1">
    <location>
        <begin position="91"/>
        <end position="126"/>
    </location>
</feature>
<keyword evidence="2" id="KW-1133">Transmembrane helix</keyword>
<dbReference type="AlphaFoldDB" id="D2Q149"/>
<feature type="compositionally biased region" description="Low complexity" evidence="1">
    <location>
        <begin position="127"/>
        <end position="148"/>
    </location>
</feature>
<evidence type="ECO:0000313" key="3">
    <source>
        <dbReference type="EMBL" id="ADB35750.1"/>
    </source>
</evidence>
<feature type="transmembrane region" description="Helical" evidence="2">
    <location>
        <begin position="228"/>
        <end position="261"/>
    </location>
</feature>
<evidence type="ECO:0000313" key="4">
    <source>
        <dbReference type="Proteomes" id="UP000007967"/>
    </source>
</evidence>
<feature type="region of interest" description="Disordered" evidence="1">
    <location>
        <begin position="1"/>
        <end position="150"/>
    </location>
</feature>
<gene>
    <name evidence="3" type="ordered locus">Kfla_6758</name>
</gene>
<dbReference type="RefSeq" id="WP_012924302.1">
    <property type="nucleotide sequence ID" value="NC_013729.1"/>
</dbReference>
<feature type="compositionally biased region" description="Low complexity" evidence="1">
    <location>
        <begin position="79"/>
        <end position="90"/>
    </location>
</feature>
<reference evidence="4" key="1">
    <citation type="submission" date="2009-09" db="EMBL/GenBank/DDBJ databases">
        <title>The complete genome of Kribbella flavida DSM 17836.</title>
        <authorList>
            <consortium name="US DOE Joint Genome Institute (JGI-PGF)"/>
            <person name="Lucas S."/>
            <person name="Copeland A."/>
            <person name="Lapidus A."/>
            <person name="Glavina del Rio T."/>
            <person name="Dalin E."/>
            <person name="Tice H."/>
            <person name="Bruce D."/>
            <person name="Goodwin L."/>
            <person name="Pitluck S."/>
            <person name="Kyrpides N."/>
            <person name="Mavromatis K."/>
            <person name="Ivanova N."/>
            <person name="Saunders E."/>
            <person name="Brettin T."/>
            <person name="Detter J.C."/>
            <person name="Han C."/>
            <person name="Larimer F."/>
            <person name="Land M."/>
            <person name="Hauser L."/>
            <person name="Markowitz V."/>
            <person name="Cheng J.-F."/>
            <person name="Hugenholtz P."/>
            <person name="Woyke T."/>
            <person name="Wu D."/>
            <person name="Pukall R."/>
            <person name="Klenk H.-P."/>
            <person name="Eisen J.A."/>
        </authorList>
    </citation>
    <scope>NUCLEOTIDE SEQUENCE [LARGE SCALE GENOMIC DNA]</scope>
    <source>
        <strain evidence="4">DSM 17836 / JCM 10339 / NBRC 14399</strain>
    </source>
</reference>
<organism evidence="3 4">
    <name type="scientific">Kribbella flavida (strain DSM 17836 / JCM 10339 / NBRC 14399)</name>
    <dbReference type="NCBI Taxonomy" id="479435"/>
    <lineage>
        <taxon>Bacteria</taxon>
        <taxon>Bacillati</taxon>
        <taxon>Actinomycetota</taxon>
        <taxon>Actinomycetes</taxon>
        <taxon>Propionibacteriales</taxon>
        <taxon>Kribbellaceae</taxon>
        <taxon>Kribbella</taxon>
    </lineage>
</organism>
<evidence type="ECO:0000256" key="2">
    <source>
        <dbReference type="SAM" id="Phobius"/>
    </source>
</evidence>
<evidence type="ECO:0000256" key="1">
    <source>
        <dbReference type="SAM" id="MobiDB-lite"/>
    </source>
</evidence>
<accession>D2Q149</accession>
<proteinExistence type="predicted"/>
<dbReference type="HOGENOM" id="CLU_1022258_0_0_11"/>
<feature type="transmembrane region" description="Helical" evidence="2">
    <location>
        <begin position="198"/>
        <end position="216"/>
    </location>
</feature>
<dbReference type="Proteomes" id="UP000007967">
    <property type="component" value="Chromosome"/>
</dbReference>
<dbReference type="EMBL" id="CP001736">
    <property type="protein sequence ID" value="ADB35750.1"/>
    <property type="molecule type" value="Genomic_DNA"/>
</dbReference>
<feature type="transmembrane region" description="Helical" evidence="2">
    <location>
        <begin position="156"/>
        <end position="178"/>
    </location>
</feature>
<feature type="compositionally biased region" description="Gly residues" evidence="1">
    <location>
        <begin position="67"/>
        <end position="78"/>
    </location>
</feature>
<keyword evidence="2" id="KW-0812">Transmembrane</keyword>